<keyword evidence="4" id="KW-1185">Reference proteome</keyword>
<feature type="domain" description="C2H2-type" evidence="2">
    <location>
        <begin position="280"/>
        <end position="312"/>
    </location>
</feature>
<dbReference type="InterPro" id="IPR059095">
    <property type="entry name" value="Znf_C2H2_17_2nd"/>
</dbReference>
<feature type="region of interest" description="Disordered" evidence="1">
    <location>
        <begin position="1"/>
        <end position="32"/>
    </location>
</feature>
<accession>A0A6A5ZPN2</accession>
<dbReference type="SMART" id="SM00355">
    <property type="entry name" value="ZnF_C2H2"/>
    <property type="match status" value="2"/>
</dbReference>
<dbReference type="Proteomes" id="UP000799770">
    <property type="component" value="Unassembled WGS sequence"/>
</dbReference>
<dbReference type="AlphaFoldDB" id="A0A6A5ZPN2"/>
<evidence type="ECO:0000313" key="4">
    <source>
        <dbReference type="Proteomes" id="UP000799770"/>
    </source>
</evidence>
<dbReference type="Pfam" id="PF26176">
    <property type="entry name" value="zf_C2H2_17_2"/>
    <property type="match status" value="1"/>
</dbReference>
<dbReference type="OrthoDB" id="2687452at2759"/>
<organism evidence="3 4">
    <name type="scientific">Lophiotrema nucula</name>
    <dbReference type="NCBI Taxonomy" id="690887"/>
    <lineage>
        <taxon>Eukaryota</taxon>
        <taxon>Fungi</taxon>
        <taxon>Dikarya</taxon>
        <taxon>Ascomycota</taxon>
        <taxon>Pezizomycotina</taxon>
        <taxon>Dothideomycetes</taxon>
        <taxon>Pleosporomycetidae</taxon>
        <taxon>Pleosporales</taxon>
        <taxon>Lophiotremataceae</taxon>
        <taxon>Lophiotrema</taxon>
    </lineage>
</organism>
<proteinExistence type="predicted"/>
<gene>
    <name evidence="3" type="ORF">BDV96DRAFT_205778</name>
</gene>
<sequence length="321" mass="35341">MQVSSSHPTVQAHTASPRRMYQPPSMSPSVPSDLSLPCIDGPFSMMPACTAGVHDVEDVEQAFFYGPGLLDFSIFDSLTQATNSRANHDNDQSPSTLDINHDLQSSFISQERQYGDVAEDSLAAPADTSTDALLNPQFDQFATNYTLGPTPSKTVFGMDSCNPRPNMFTGNLPIQDAQWPYGQGSNTIPNDPSLDLGRSRADNAVHTLRDRAQPRVTKSARPRTSSVFAPSHTIIGLILSDEDFRNDHYRCPIKSCAGLTFSRPAELKRHHRTQHTEPHFYCPVAGCQRSRGGYKGAFPRKDKLKDHVQRVHSTRAAQSLG</sequence>
<feature type="domain" description="C2H2-type" evidence="2">
    <location>
        <begin position="249"/>
        <end position="275"/>
    </location>
</feature>
<evidence type="ECO:0000256" key="1">
    <source>
        <dbReference type="SAM" id="MobiDB-lite"/>
    </source>
</evidence>
<evidence type="ECO:0000313" key="3">
    <source>
        <dbReference type="EMBL" id="KAF2121196.1"/>
    </source>
</evidence>
<dbReference type="Gene3D" id="3.30.160.60">
    <property type="entry name" value="Classic Zinc Finger"/>
    <property type="match status" value="1"/>
</dbReference>
<evidence type="ECO:0000259" key="2">
    <source>
        <dbReference type="SMART" id="SM00355"/>
    </source>
</evidence>
<name>A0A6A5ZPN2_9PLEO</name>
<reference evidence="3" key="1">
    <citation type="journal article" date="2020" name="Stud. Mycol.">
        <title>101 Dothideomycetes genomes: a test case for predicting lifestyles and emergence of pathogens.</title>
        <authorList>
            <person name="Haridas S."/>
            <person name="Albert R."/>
            <person name="Binder M."/>
            <person name="Bloem J."/>
            <person name="Labutti K."/>
            <person name="Salamov A."/>
            <person name="Andreopoulos B."/>
            <person name="Baker S."/>
            <person name="Barry K."/>
            <person name="Bills G."/>
            <person name="Bluhm B."/>
            <person name="Cannon C."/>
            <person name="Castanera R."/>
            <person name="Culley D."/>
            <person name="Daum C."/>
            <person name="Ezra D."/>
            <person name="Gonzalez J."/>
            <person name="Henrissat B."/>
            <person name="Kuo A."/>
            <person name="Liang C."/>
            <person name="Lipzen A."/>
            <person name="Lutzoni F."/>
            <person name="Magnuson J."/>
            <person name="Mondo S."/>
            <person name="Nolan M."/>
            <person name="Ohm R."/>
            <person name="Pangilinan J."/>
            <person name="Park H.-J."/>
            <person name="Ramirez L."/>
            <person name="Alfaro M."/>
            <person name="Sun H."/>
            <person name="Tritt A."/>
            <person name="Yoshinaga Y."/>
            <person name="Zwiers L.-H."/>
            <person name="Turgeon B."/>
            <person name="Goodwin S."/>
            <person name="Spatafora J."/>
            <person name="Crous P."/>
            <person name="Grigoriev I."/>
        </authorList>
    </citation>
    <scope>NUCLEOTIDE SEQUENCE</scope>
    <source>
        <strain evidence="3">CBS 627.86</strain>
    </source>
</reference>
<dbReference type="InterPro" id="IPR013087">
    <property type="entry name" value="Znf_C2H2_type"/>
</dbReference>
<protein>
    <recommendedName>
        <fullName evidence="2">C2H2-type domain-containing protein</fullName>
    </recommendedName>
</protein>
<feature type="compositionally biased region" description="Polar residues" evidence="1">
    <location>
        <begin position="1"/>
        <end position="14"/>
    </location>
</feature>
<dbReference type="EMBL" id="ML977312">
    <property type="protein sequence ID" value="KAF2121196.1"/>
    <property type="molecule type" value="Genomic_DNA"/>
</dbReference>